<dbReference type="STRING" id="425514.SAMN05443550_105104"/>
<dbReference type="OrthoDB" id="195456at2"/>
<dbReference type="EMBL" id="FNRA01000005">
    <property type="protein sequence ID" value="SEA76174.1"/>
    <property type="molecule type" value="Genomic_DNA"/>
</dbReference>
<dbReference type="Proteomes" id="UP000198850">
    <property type="component" value="Unassembled WGS sequence"/>
</dbReference>
<accession>A0A1H4DTU1</accession>
<dbReference type="InterPro" id="IPR021314">
    <property type="entry name" value="DUF2911"/>
</dbReference>
<evidence type="ECO:0008006" key="4">
    <source>
        <dbReference type="Google" id="ProtNLM"/>
    </source>
</evidence>
<keyword evidence="1" id="KW-0732">Signal</keyword>
<keyword evidence="3" id="KW-1185">Reference proteome</keyword>
<feature type="signal peptide" evidence="1">
    <location>
        <begin position="1"/>
        <end position="23"/>
    </location>
</feature>
<feature type="chain" id="PRO_5011513339" description="DUF2911 domain-containing protein" evidence="1">
    <location>
        <begin position="24"/>
        <end position="174"/>
    </location>
</feature>
<dbReference type="AlphaFoldDB" id="A0A1H4DTU1"/>
<proteinExistence type="predicted"/>
<evidence type="ECO:0000313" key="3">
    <source>
        <dbReference type="Proteomes" id="UP000198850"/>
    </source>
</evidence>
<name>A0A1H4DTU1_9SPHI</name>
<dbReference type="Pfam" id="PF11138">
    <property type="entry name" value="DUF2911"/>
    <property type="match status" value="1"/>
</dbReference>
<reference evidence="2 3" key="1">
    <citation type="submission" date="2016-10" db="EMBL/GenBank/DDBJ databases">
        <authorList>
            <person name="de Groot N.N."/>
        </authorList>
    </citation>
    <scope>NUCLEOTIDE SEQUENCE [LARGE SCALE GENOMIC DNA]</scope>
    <source>
        <strain evidence="2 3">DSM 19033</strain>
    </source>
</reference>
<gene>
    <name evidence="2" type="ORF">SAMN05443550_105104</name>
</gene>
<dbReference type="RefSeq" id="WP_090556610.1">
    <property type="nucleotide sequence ID" value="NZ_FNRA01000005.1"/>
</dbReference>
<sequence length="174" mass="18566">MVIKKLNTGLLLAFLLVSNVMCAQGSKPSPAATAEGTVNGAKITIKYSSPAVKGRKIWGGLVPYDAVWRAGANEATTFTTDKKIMVEGKALAAGSYSIYAIPGAKSWKIIFNSETGQWGTSHEGVTTRVPEKDVLAVTVSPVKSKTAEEHLKYTVTPKGFELVWENLAVPVAIK</sequence>
<evidence type="ECO:0000256" key="1">
    <source>
        <dbReference type="SAM" id="SignalP"/>
    </source>
</evidence>
<protein>
    <recommendedName>
        <fullName evidence="4">DUF2911 domain-containing protein</fullName>
    </recommendedName>
</protein>
<evidence type="ECO:0000313" key="2">
    <source>
        <dbReference type="EMBL" id="SEA76174.1"/>
    </source>
</evidence>
<organism evidence="2 3">
    <name type="scientific">Pedobacter hartonius</name>
    <dbReference type="NCBI Taxonomy" id="425514"/>
    <lineage>
        <taxon>Bacteria</taxon>
        <taxon>Pseudomonadati</taxon>
        <taxon>Bacteroidota</taxon>
        <taxon>Sphingobacteriia</taxon>
        <taxon>Sphingobacteriales</taxon>
        <taxon>Sphingobacteriaceae</taxon>
        <taxon>Pedobacter</taxon>
    </lineage>
</organism>